<dbReference type="HOGENOM" id="CLU_1313965_0_0_10"/>
<organism evidence="1 2">
    <name type="scientific">Haliscomenobacter hydrossis (strain ATCC 27775 / DSM 1100 / LMG 10767 / O)</name>
    <dbReference type="NCBI Taxonomy" id="760192"/>
    <lineage>
        <taxon>Bacteria</taxon>
        <taxon>Pseudomonadati</taxon>
        <taxon>Bacteroidota</taxon>
        <taxon>Saprospiria</taxon>
        <taxon>Saprospirales</taxon>
        <taxon>Haliscomenobacteraceae</taxon>
        <taxon>Haliscomenobacter</taxon>
    </lineage>
</organism>
<dbReference type="eggNOG" id="ENOG5033M01">
    <property type="taxonomic scope" value="Bacteria"/>
</dbReference>
<evidence type="ECO:0000313" key="2">
    <source>
        <dbReference type="Proteomes" id="UP000008461"/>
    </source>
</evidence>
<gene>
    <name evidence="1" type="ordered locus">Halhy_5923</name>
</gene>
<dbReference type="STRING" id="760192.Halhy_5923"/>
<keyword evidence="2" id="KW-1185">Reference proteome</keyword>
<dbReference type="OrthoDB" id="1494373at2"/>
<accession>F4L073</accession>
<reference evidence="1 2" key="1">
    <citation type="journal article" date="2011" name="Stand. Genomic Sci.">
        <title>Complete genome sequence of Haliscomenobacter hydrossis type strain (O).</title>
        <authorList>
            <consortium name="US DOE Joint Genome Institute (JGI-PGF)"/>
            <person name="Daligault H."/>
            <person name="Lapidus A."/>
            <person name="Zeytun A."/>
            <person name="Nolan M."/>
            <person name="Lucas S."/>
            <person name="Del Rio T.G."/>
            <person name="Tice H."/>
            <person name="Cheng J.F."/>
            <person name="Tapia R."/>
            <person name="Han C."/>
            <person name="Goodwin L."/>
            <person name="Pitluck S."/>
            <person name="Liolios K."/>
            <person name="Pagani I."/>
            <person name="Ivanova N."/>
            <person name="Huntemann M."/>
            <person name="Mavromatis K."/>
            <person name="Mikhailova N."/>
            <person name="Pati A."/>
            <person name="Chen A."/>
            <person name="Palaniappan K."/>
            <person name="Land M."/>
            <person name="Hauser L."/>
            <person name="Brambilla E.M."/>
            <person name="Rohde M."/>
            <person name="Verbarg S."/>
            <person name="Goker M."/>
            <person name="Bristow J."/>
            <person name="Eisen J.A."/>
            <person name="Markowitz V."/>
            <person name="Hugenholtz P."/>
            <person name="Kyrpides N.C."/>
            <person name="Klenk H.P."/>
            <person name="Woyke T."/>
        </authorList>
    </citation>
    <scope>NUCLEOTIDE SEQUENCE [LARGE SCALE GENOMIC DNA]</scope>
    <source>
        <strain evidence="2">ATCC 27775 / DSM 1100 / LMG 10767 / O</strain>
    </source>
</reference>
<dbReference type="SUPFAM" id="SSF52540">
    <property type="entry name" value="P-loop containing nucleoside triphosphate hydrolases"/>
    <property type="match status" value="1"/>
</dbReference>
<dbReference type="Proteomes" id="UP000008461">
    <property type="component" value="Chromosome"/>
</dbReference>
<dbReference type="RefSeq" id="WP_013768274.1">
    <property type="nucleotide sequence ID" value="NC_015510.1"/>
</dbReference>
<reference key="2">
    <citation type="submission" date="2011-04" db="EMBL/GenBank/DDBJ databases">
        <title>Complete sequence of chromosome of Haliscomenobacter hydrossis DSM 1100.</title>
        <authorList>
            <consortium name="US DOE Joint Genome Institute (JGI-PGF)"/>
            <person name="Lucas S."/>
            <person name="Han J."/>
            <person name="Lapidus A."/>
            <person name="Bruce D."/>
            <person name="Goodwin L."/>
            <person name="Pitluck S."/>
            <person name="Peters L."/>
            <person name="Kyrpides N."/>
            <person name="Mavromatis K."/>
            <person name="Ivanova N."/>
            <person name="Ovchinnikova G."/>
            <person name="Pagani I."/>
            <person name="Daligault H."/>
            <person name="Detter J.C."/>
            <person name="Han C."/>
            <person name="Land M."/>
            <person name="Hauser L."/>
            <person name="Markowitz V."/>
            <person name="Cheng J.-F."/>
            <person name="Hugenholtz P."/>
            <person name="Woyke T."/>
            <person name="Wu D."/>
            <person name="Verbarg S."/>
            <person name="Frueling A."/>
            <person name="Brambilla E."/>
            <person name="Klenk H.-P."/>
            <person name="Eisen J.A."/>
        </authorList>
    </citation>
    <scope>NUCLEOTIDE SEQUENCE</scope>
    <source>
        <strain>DSM 1100</strain>
    </source>
</reference>
<dbReference type="Gene3D" id="3.40.50.300">
    <property type="entry name" value="P-loop containing nucleotide triphosphate hydrolases"/>
    <property type="match status" value="1"/>
</dbReference>
<dbReference type="AlphaFoldDB" id="F4L073"/>
<sequence>MQKQQPSKPNSSRHRDAAVVIVMGKNGTGKSTLAKKFIDSQGGRILVVTMNGAPEIWRSYPIIDPALKDSFKDWTTGIRHVYWMQHEKETFQHIHNNFHNGILVLDDCRGYIPSQLDADQGLKRLLIDFRHKMLDLYFIVHSPGQVPRQVWSFYSYAWIGATDALFDKRLPIDSCERLLDAQREVNERYRVARDRNDGSHYGIFRLVKP</sequence>
<proteinExistence type="predicted"/>
<protein>
    <submittedName>
        <fullName evidence="1">Uncharacterized protein</fullName>
    </submittedName>
</protein>
<dbReference type="InterPro" id="IPR027417">
    <property type="entry name" value="P-loop_NTPase"/>
</dbReference>
<evidence type="ECO:0000313" key="1">
    <source>
        <dbReference type="EMBL" id="AEE53746.1"/>
    </source>
</evidence>
<dbReference type="KEGG" id="hhy:Halhy_5923"/>
<name>F4L073_HALH1</name>
<dbReference type="EMBL" id="CP002691">
    <property type="protein sequence ID" value="AEE53746.1"/>
    <property type="molecule type" value="Genomic_DNA"/>
</dbReference>